<dbReference type="SUPFAM" id="SSF46785">
    <property type="entry name" value="Winged helix' DNA-binding domain"/>
    <property type="match status" value="1"/>
</dbReference>
<keyword evidence="3" id="KW-0804">Transcription</keyword>
<dbReference type="Pfam" id="PF07729">
    <property type="entry name" value="FCD"/>
    <property type="match status" value="1"/>
</dbReference>
<dbReference type="OrthoDB" id="5243844at2"/>
<name>A0A660CLB5_9PSEU</name>
<evidence type="ECO:0000256" key="2">
    <source>
        <dbReference type="ARBA" id="ARBA00023125"/>
    </source>
</evidence>
<evidence type="ECO:0000256" key="1">
    <source>
        <dbReference type="ARBA" id="ARBA00023015"/>
    </source>
</evidence>
<dbReference type="Pfam" id="PF00392">
    <property type="entry name" value="GntR"/>
    <property type="match status" value="1"/>
</dbReference>
<dbReference type="GO" id="GO:0003677">
    <property type="term" value="F:DNA binding"/>
    <property type="evidence" value="ECO:0007669"/>
    <property type="project" value="UniProtKB-KW"/>
</dbReference>
<dbReference type="InterPro" id="IPR000524">
    <property type="entry name" value="Tscrpt_reg_HTH_GntR"/>
</dbReference>
<dbReference type="Gene3D" id="1.20.120.530">
    <property type="entry name" value="GntR ligand-binding domain-like"/>
    <property type="match status" value="1"/>
</dbReference>
<evidence type="ECO:0000256" key="3">
    <source>
        <dbReference type="ARBA" id="ARBA00023163"/>
    </source>
</evidence>
<accession>A0A660CLB5</accession>
<keyword evidence="2 5" id="KW-0238">DNA-binding</keyword>
<dbReference type="Gene3D" id="1.10.10.10">
    <property type="entry name" value="Winged helix-like DNA-binding domain superfamily/Winged helix DNA-binding domain"/>
    <property type="match status" value="1"/>
</dbReference>
<evidence type="ECO:0000313" key="5">
    <source>
        <dbReference type="EMBL" id="TWH22449.1"/>
    </source>
</evidence>
<dbReference type="InterPro" id="IPR036390">
    <property type="entry name" value="WH_DNA-bd_sf"/>
</dbReference>
<dbReference type="SUPFAM" id="SSF48008">
    <property type="entry name" value="GntR ligand-binding domain-like"/>
    <property type="match status" value="1"/>
</dbReference>
<dbReference type="EMBL" id="VLJV01000001">
    <property type="protein sequence ID" value="TWH22449.1"/>
    <property type="molecule type" value="Genomic_DNA"/>
</dbReference>
<dbReference type="InterPro" id="IPR011711">
    <property type="entry name" value="GntR_C"/>
</dbReference>
<sequence>MAGPTAHDRDDPWSDLLAEDHALLDRTSTAERVADALRQLIIDGRLRPGTRLSEHSAGKALAVSRNTLREAFRLLGHERLLVHEFHRGVYVRVLHADDVTDLYRTRRLLETGAIRRAAEAPAEAVAAVEAAVADAEQAAADERWLDVGSANMRFHQAIAALAGSPRTDEIMRQLTAELRLAFHAMSELRPFHEPYIAMNRDLARLLAAGEIDAAATALEEYLTTAERQLLDAFP</sequence>
<evidence type="ECO:0000313" key="6">
    <source>
        <dbReference type="Proteomes" id="UP000317303"/>
    </source>
</evidence>
<dbReference type="PROSITE" id="PS50949">
    <property type="entry name" value="HTH_GNTR"/>
    <property type="match status" value="1"/>
</dbReference>
<gene>
    <name evidence="5" type="ORF">JD82_04330</name>
</gene>
<dbReference type="GO" id="GO:0003700">
    <property type="term" value="F:DNA-binding transcription factor activity"/>
    <property type="evidence" value="ECO:0007669"/>
    <property type="project" value="InterPro"/>
</dbReference>
<dbReference type="Proteomes" id="UP000317303">
    <property type="component" value="Unassembled WGS sequence"/>
</dbReference>
<dbReference type="RefSeq" id="WP_030533267.1">
    <property type="nucleotide sequence ID" value="NZ_JOIJ01000013.1"/>
</dbReference>
<dbReference type="CDD" id="cd07377">
    <property type="entry name" value="WHTH_GntR"/>
    <property type="match status" value="1"/>
</dbReference>
<evidence type="ECO:0000259" key="4">
    <source>
        <dbReference type="PROSITE" id="PS50949"/>
    </source>
</evidence>
<proteinExistence type="predicted"/>
<dbReference type="PANTHER" id="PTHR43537">
    <property type="entry name" value="TRANSCRIPTIONAL REGULATOR, GNTR FAMILY"/>
    <property type="match status" value="1"/>
</dbReference>
<reference evidence="5 6" key="1">
    <citation type="submission" date="2019-07" db="EMBL/GenBank/DDBJ databases">
        <title>R&amp;d 2014.</title>
        <authorList>
            <person name="Klenk H.-P."/>
        </authorList>
    </citation>
    <scope>NUCLEOTIDE SEQUENCE [LARGE SCALE GENOMIC DNA]</scope>
    <source>
        <strain evidence="5 6">DSM 43194</strain>
    </source>
</reference>
<dbReference type="PANTHER" id="PTHR43537:SF45">
    <property type="entry name" value="GNTR FAMILY REGULATORY PROTEIN"/>
    <property type="match status" value="1"/>
</dbReference>
<organism evidence="5 6">
    <name type="scientific">Prauserella rugosa</name>
    <dbReference type="NCBI Taxonomy" id="43354"/>
    <lineage>
        <taxon>Bacteria</taxon>
        <taxon>Bacillati</taxon>
        <taxon>Actinomycetota</taxon>
        <taxon>Actinomycetes</taxon>
        <taxon>Pseudonocardiales</taxon>
        <taxon>Pseudonocardiaceae</taxon>
        <taxon>Prauserella</taxon>
    </lineage>
</organism>
<dbReference type="SMART" id="SM00895">
    <property type="entry name" value="FCD"/>
    <property type="match status" value="1"/>
</dbReference>
<protein>
    <submittedName>
        <fullName evidence="5">DNA-binding GntR family transcriptional regulator</fullName>
    </submittedName>
</protein>
<dbReference type="AlphaFoldDB" id="A0A660CLB5"/>
<dbReference type="InterPro" id="IPR036388">
    <property type="entry name" value="WH-like_DNA-bd_sf"/>
</dbReference>
<keyword evidence="6" id="KW-1185">Reference proteome</keyword>
<comment type="caution">
    <text evidence="5">The sequence shown here is derived from an EMBL/GenBank/DDBJ whole genome shotgun (WGS) entry which is preliminary data.</text>
</comment>
<dbReference type="InterPro" id="IPR008920">
    <property type="entry name" value="TF_FadR/GntR_C"/>
</dbReference>
<feature type="domain" description="HTH gntR-type" evidence="4">
    <location>
        <begin position="27"/>
        <end position="94"/>
    </location>
</feature>
<dbReference type="SMART" id="SM00345">
    <property type="entry name" value="HTH_GNTR"/>
    <property type="match status" value="1"/>
</dbReference>
<keyword evidence="1" id="KW-0805">Transcription regulation</keyword>